<dbReference type="Pfam" id="PF00171">
    <property type="entry name" value="Aldedh"/>
    <property type="match status" value="1"/>
</dbReference>
<dbReference type="CDD" id="cd07149">
    <property type="entry name" value="ALDH_y4uC"/>
    <property type="match status" value="1"/>
</dbReference>
<evidence type="ECO:0000256" key="1">
    <source>
        <dbReference type="ARBA" id="ARBA00009986"/>
    </source>
</evidence>
<protein>
    <recommendedName>
        <fullName evidence="3">Aldehyde dehydrogenase domain-containing protein</fullName>
    </recommendedName>
</protein>
<dbReference type="InterPro" id="IPR016163">
    <property type="entry name" value="Ald_DH_C"/>
</dbReference>
<dbReference type="GO" id="GO:0008911">
    <property type="term" value="F:lactaldehyde dehydrogenase (NAD+) activity"/>
    <property type="evidence" value="ECO:0007669"/>
    <property type="project" value="TreeGrafter"/>
</dbReference>
<comment type="similarity">
    <text evidence="1">Belongs to the aldehyde dehydrogenase family.</text>
</comment>
<dbReference type="Gene3D" id="3.40.605.10">
    <property type="entry name" value="Aldehyde Dehydrogenase, Chain A, domain 1"/>
    <property type="match status" value="1"/>
</dbReference>
<dbReference type="Gene3D" id="3.40.309.10">
    <property type="entry name" value="Aldehyde Dehydrogenase, Chain A, domain 2"/>
    <property type="match status" value="1"/>
</dbReference>
<evidence type="ECO:0000259" key="3">
    <source>
        <dbReference type="Pfam" id="PF00171"/>
    </source>
</evidence>
<dbReference type="EMBL" id="LAZR01001392">
    <property type="protein sequence ID" value="KKN45399.1"/>
    <property type="molecule type" value="Genomic_DNA"/>
</dbReference>
<dbReference type="AlphaFoldDB" id="A0A0F9QSJ2"/>
<proteinExistence type="inferred from homology"/>
<name>A0A0F9QSJ2_9ZZZZ</name>
<feature type="domain" description="Aldehyde dehydrogenase" evidence="3">
    <location>
        <begin position="9"/>
        <end position="466"/>
    </location>
</feature>
<dbReference type="FunFam" id="3.40.309.10:FF:000009">
    <property type="entry name" value="Aldehyde dehydrogenase A"/>
    <property type="match status" value="1"/>
</dbReference>
<dbReference type="PANTHER" id="PTHR42991">
    <property type="entry name" value="ALDEHYDE DEHYDROGENASE"/>
    <property type="match status" value="1"/>
</dbReference>
<dbReference type="InterPro" id="IPR051020">
    <property type="entry name" value="ALDH-related_metabolic_enz"/>
</dbReference>
<gene>
    <name evidence="4" type="ORF">LCGC14_0683400</name>
</gene>
<comment type="caution">
    <text evidence="4">The sequence shown here is derived from an EMBL/GenBank/DDBJ whole genome shotgun (WGS) entry which is preliminary data.</text>
</comment>
<sequence>MKMLIGKNWVDKDEKIEVLNPYNNDLIDTVPSGDNDDVKAALRAAEEGFKINRNLPVHQRISILYKTAEIIRGRQEDFARTIATEGSKTIKEARKEASRCIDTITISAEEARRVVGETIPFDSREGSENRVGYYFRFPIGIIAAITPFNDPLNLVAHKVGPAIAGGNSVVLKPATVTPLSALKLGEAFIEAGLPWNILNIVTGRASKIADALVTDSRVRMISFTGGTEAGQDIVKKAGLKKIGMELGSNSPVIVMDDADLQQAVELSVSGAFWAVGQNCIGVQRIYIHETVYDEFEKMFVEQTKKIKVGYQLDEDTDMGPMITEEEAARVEKWIREACESGAELLTGGNRKGTHFEPTVFRNMPESANLNCEEVFGPVVNLYKTSSLDEAIKLANSVKYGLHAAIFTRSLENAFKAIKELDAGGVMVNDSTDYRIDMMPFGGVKWSGLGREGIKFALLEMTEPKVVCFNL</sequence>
<dbReference type="FunFam" id="3.40.605.10:FF:000007">
    <property type="entry name" value="NAD/NADP-dependent betaine aldehyde dehydrogenase"/>
    <property type="match status" value="1"/>
</dbReference>
<dbReference type="SUPFAM" id="SSF53720">
    <property type="entry name" value="ALDH-like"/>
    <property type="match status" value="1"/>
</dbReference>
<organism evidence="4">
    <name type="scientific">marine sediment metagenome</name>
    <dbReference type="NCBI Taxonomy" id="412755"/>
    <lineage>
        <taxon>unclassified sequences</taxon>
        <taxon>metagenomes</taxon>
        <taxon>ecological metagenomes</taxon>
    </lineage>
</organism>
<reference evidence="4" key="1">
    <citation type="journal article" date="2015" name="Nature">
        <title>Complex archaea that bridge the gap between prokaryotes and eukaryotes.</title>
        <authorList>
            <person name="Spang A."/>
            <person name="Saw J.H."/>
            <person name="Jorgensen S.L."/>
            <person name="Zaremba-Niedzwiedzka K."/>
            <person name="Martijn J."/>
            <person name="Lind A.E."/>
            <person name="van Eijk R."/>
            <person name="Schleper C."/>
            <person name="Guy L."/>
            <person name="Ettema T.J."/>
        </authorList>
    </citation>
    <scope>NUCLEOTIDE SEQUENCE</scope>
</reference>
<keyword evidence="2" id="KW-0560">Oxidoreductase</keyword>
<dbReference type="InterPro" id="IPR016161">
    <property type="entry name" value="Ald_DH/histidinol_DH"/>
</dbReference>
<evidence type="ECO:0000313" key="4">
    <source>
        <dbReference type="EMBL" id="KKN45399.1"/>
    </source>
</evidence>
<dbReference type="PANTHER" id="PTHR42991:SF1">
    <property type="entry name" value="ALDEHYDE DEHYDROGENASE"/>
    <property type="match status" value="1"/>
</dbReference>
<dbReference type="InterPro" id="IPR015590">
    <property type="entry name" value="Aldehyde_DH_dom"/>
</dbReference>
<accession>A0A0F9QSJ2</accession>
<evidence type="ECO:0000256" key="2">
    <source>
        <dbReference type="ARBA" id="ARBA00023002"/>
    </source>
</evidence>
<dbReference type="InterPro" id="IPR016162">
    <property type="entry name" value="Ald_DH_N"/>
</dbReference>